<evidence type="ECO:0000256" key="2">
    <source>
        <dbReference type="ARBA" id="ARBA00004893"/>
    </source>
</evidence>
<dbReference type="NCBIfam" id="TIGR00078">
    <property type="entry name" value="nadC"/>
    <property type="match status" value="1"/>
</dbReference>
<keyword evidence="13" id="KW-1185">Reference proteome</keyword>
<dbReference type="PANTHER" id="PTHR32179">
    <property type="entry name" value="NICOTINATE-NUCLEOTIDE PYROPHOSPHORYLASE [CARBOXYLATING]"/>
    <property type="match status" value="1"/>
</dbReference>
<reference evidence="12" key="1">
    <citation type="submission" date="2022-07" db="EMBL/GenBank/DDBJ databases">
        <title>Marinobacter iranensis a new bacterium isolate from a hipersaline lake in Iran.</title>
        <authorList>
            <person name="Mohammad A.M.A."/>
            <person name="Cristina S.-P."/>
            <person name="Antonio V."/>
        </authorList>
    </citation>
    <scope>NUCLEOTIDE SEQUENCE</scope>
    <source>
        <strain evidence="12">71-i</strain>
    </source>
</reference>
<dbReference type="CDD" id="cd01572">
    <property type="entry name" value="QPRTase"/>
    <property type="match status" value="1"/>
</dbReference>
<keyword evidence="6 9" id="KW-0328">Glycosyltransferase</keyword>
<dbReference type="GO" id="GO:0004514">
    <property type="term" value="F:nicotinate-nucleotide diphosphorylase (carboxylating) activity"/>
    <property type="evidence" value="ECO:0007669"/>
    <property type="project" value="UniProtKB-EC"/>
</dbReference>
<dbReference type="InterPro" id="IPR004393">
    <property type="entry name" value="NadC"/>
</dbReference>
<evidence type="ECO:0000256" key="4">
    <source>
        <dbReference type="ARBA" id="ARBA00011944"/>
    </source>
</evidence>
<dbReference type="Pfam" id="PF01729">
    <property type="entry name" value="QRPTase_C"/>
    <property type="match status" value="1"/>
</dbReference>
<proteinExistence type="inferred from homology"/>
<organism evidence="12 13">
    <name type="scientific">Marinobacter iranensis</name>
    <dbReference type="NCBI Taxonomy" id="2962607"/>
    <lineage>
        <taxon>Bacteria</taxon>
        <taxon>Pseudomonadati</taxon>
        <taxon>Pseudomonadota</taxon>
        <taxon>Gammaproteobacteria</taxon>
        <taxon>Pseudomonadales</taxon>
        <taxon>Marinobacteraceae</taxon>
        <taxon>Marinobacter</taxon>
    </lineage>
</organism>
<comment type="caution">
    <text evidence="12">The sequence shown here is derived from an EMBL/GenBank/DDBJ whole genome shotgun (WGS) entry which is preliminary data.</text>
</comment>
<evidence type="ECO:0000259" key="10">
    <source>
        <dbReference type="Pfam" id="PF01729"/>
    </source>
</evidence>
<comment type="function">
    <text evidence="1">Involved in the catabolism of quinolinic acid (QA).</text>
</comment>
<evidence type="ECO:0000256" key="9">
    <source>
        <dbReference type="PIRNR" id="PIRNR006250"/>
    </source>
</evidence>
<dbReference type="EC" id="2.4.2.19" evidence="4"/>
<evidence type="ECO:0000259" key="11">
    <source>
        <dbReference type="Pfam" id="PF02749"/>
    </source>
</evidence>
<dbReference type="InterPro" id="IPR037128">
    <property type="entry name" value="Quinolinate_PRibosylTase_N_sf"/>
</dbReference>
<evidence type="ECO:0000256" key="5">
    <source>
        <dbReference type="ARBA" id="ARBA00022642"/>
    </source>
</evidence>
<gene>
    <name evidence="12" type="primary">nadC</name>
    <name evidence="12" type="ORF">NLU14_20000</name>
</gene>
<dbReference type="InterPro" id="IPR022412">
    <property type="entry name" value="Quinolinate_PRibosylTrfase_N"/>
</dbReference>
<dbReference type="InterPro" id="IPR027277">
    <property type="entry name" value="NadC/ModD"/>
</dbReference>
<dbReference type="PANTHER" id="PTHR32179:SF3">
    <property type="entry name" value="NICOTINATE-NUCLEOTIDE PYROPHOSPHORYLASE [CARBOXYLATING]"/>
    <property type="match status" value="1"/>
</dbReference>
<evidence type="ECO:0000313" key="13">
    <source>
        <dbReference type="Proteomes" id="UP001143391"/>
    </source>
</evidence>
<comment type="pathway">
    <text evidence="2">Cofactor biosynthesis; NAD(+) biosynthesis; nicotinate D-ribonucleotide from quinolinate: step 1/1.</text>
</comment>
<dbReference type="SUPFAM" id="SSF51690">
    <property type="entry name" value="Nicotinate/Quinolinate PRTase C-terminal domain-like"/>
    <property type="match status" value="1"/>
</dbReference>
<dbReference type="Pfam" id="PF02749">
    <property type="entry name" value="QRPTase_N"/>
    <property type="match status" value="1"/>
</dbReference>
<evidence type="ECO:0000313" key="12">
    <source>
        <dbReference type="EMBL" id="MDF0752513.1"/>
    </source>
</evidence>
<sequence length="282" mass="30710">MIPAELLRQSRIETVAQSLREDIGDGDITAMLIPQDRISRGHVITRETATIAGRAWVEEVFRQVDPRVTLQWQVQDGDETHAGQELFTMEGPARSLLTAERSALNWLQLLSGVATTCTGYSRRVAHTGVQLLDTRKTLPGLRLAQKYAVTCGGCHNHRIGLWDAFLIKENHIAACGSIAEAVREARRIAPGRPVEVETENPDELDQALAAGADIIMLDEFSLEDMRQAVIRTAGAAKLEASGGINSETLVPIAETGVDYMSIGALTKDVRAVDLSMRLDTSG</sequence>
<feature type="domain" description="Quinolinate phosphoribosyl transferase C-terminal" evidence="10">
    <location>
        <begin position="113"/>
        <end position="277"/>
    </location>
</feature>
<dbReference type="Gene3D" id="3.90.1170.20">
    <property type="entry name" value="Quinolinate phosphoribosyl transferase, N-terminal domain"/>
    <property type="match status" value="1"/>
</dbReference>
<dbReference type="Proteomes" id="UP001143391">
    <property type="component" value="Unassembled WGS sequence"/>
</dbReference>
<protein>
    <recommendedName>
        <fullName evidence="4">nicotinate-nucleotide diphosphorylase (carboxylating)</fullName>
        <ecNumber evidence="4">2.4.2.19</ecNumber>
    </recommendedName>
    <alternativeName>
        <fullName evidence="8">Quinolinate phosphoribosyltransferase [decarboxylating]</fullName>
    </alternativeName>
</protein>
<evidence type="ECO:0000256" key="3">
    <source>
        <dbReference type="ARBA" id="ARBA00009400"/>
    </source>
</evidence>
<accession>A0ABT5YFT3</accession>
<evidence type="ECO:0000256" key="8">
    <source>
        <dbReference type="ARBA" id="ARBA00033102"/>
    </source>
</evidence>
<keyword evidence="5" id="KW-0662">Pyridine nucleotide biosynthesis</keyword>
<dbReference type="PIRSF" id="PIRSF006250">
    <property type="entry name" value="NadC_ModD"/>
    <property type="match status" value="1"/>
</dbReference>
<dbReference type="InterPro" id="IPR013785">
    <property type="entry name" value="Aldolase_TIM"/>
</dbReference>
<evidence type="ECO:0000256" key="1">
    <source>
        <dbReference type="ARBA" id="ARBA00003237"/>
    </source>
</evidence>
<feature type="domain" description="Quinolinate phosphoribosyl transferase N-terminal" evidence="11">
    <location>
        <begin position="27"/>
        <end position="111"/>
    </location>
</feature>
<evidence type="ECO:0000256" key="6">
    <source>
        <dbReference type="ARBA" id="ARBA00022676"/>
    </source>
</evidence>
<comment type="similarity">
    <text evidence="3 9">Belongs to the NadC/ModD family.</text>
</comment>
<dbReference type="EMBL" id="JANCMW010000017">
    <property type="protein sequence ID" value="MDF0752513.1"/>
    <property type="molecule type" value="Genomic_DNA"/>
</dbReference>
<dbReference type="Gene3D" id="3.20.20.70">
    <property type="entry name" value="Aldolase class I"/>
    <property type="match status" value="1"/>
</dbReference>
<dbReference type="InterPro" id="IPR036068">
    <property type="entry name" value="Nicotinate_pribotase-like_C"/>
</dbReference>
<dbReference type="InterPro" id="IPR002638">
    <property type="entry name" value="Quinolinate_PRibosylTrfase_C"/>
</dbReference>
<dbReference type="SUPFAM" id="SSF54675">
    <property type="entry name" value="Nicotinate/Quinolinate PRTase N-terminal domain-like"/>
    <property type="match status" value="1"/>
</dbReference>
<name>A0ABT5YFT3_9GAMM</name>
<dbReference type="RefSeq" id="WP_275709899.1">
    <property type="nucleotide sequence ID" value="NZ_JANCMW010000017.1"/>
</dbReference>
<keyword evidence="7 9" id="KW-0808">Transferase</keyword>
<evidence type="ECO:0000256" key="7">
    <source>
        <dbReference type="ARBA" id="ARBA00022679"/>
    </source>
</evidence>